<dbReference type="Gene3D" id="1.10.260.40">
    <property type="entry name" value="lambda repressor-like DNA-binding domains"/>
    <property type="match status" value="1"/>
</dbReference>
<evidence type="ECO:0000313" key="3">
    <source>
        <dbReference type="Proteomes" id="UP001054854"/>
    </source>
</evidence>
<dbReference type="RefSeq" id="WP_236258283.1">
    <property type="nucleotide sequence ID" value="NZ_BNEK01000005.1"/>
</dbReference>
<protein>
    <submittedName>
        <fullName evidence="2">XRE family transcriptional regulator</fullName>
    </submittedName>
</protein>
<name>A0ABQ3U583_STRHY</name>
<reference evidence="2" key="1">
    <citation type="submission" date="2024-05" db="EMBL/GenBank/DDBJ databases">
        <title>Whole genome shotgun sequence of Streptomyces hygroscopicus NBRC 113678.</title>
        <authorList>
            <person name="Komaki H."/>
            <person name="Tamura T."/>
        </authorList>
    </citation>
    <scope>NUCLEOTIDE SEQUENCE</scope>
    <source>
        <strain evidence="2">N11-34</strain>
    </source>
</reference>
<keyword evidence="3" id="KW-1185">Reference proteome</keyword>
<evidence type="ECO:0000259" key="1">
    <source>
        <dbReference type="PROSITE" id="PS50943"/>
    </source>
</evidence>
<accession>A0ABQ3U583</accession>
<dbReference type="EMBL" id="BNEK01000005">
    <property type="protein sequence ID" value="GHJ30764.1"/>
    <property type="molecule type" value="Genomic_DNA"/>
</dbReference>
<dbReference type="InterPro" id="IPR010982">
    <property type="entry name" value="Lambda_DNA-bd_dom_sf"/>
</dbReference>
<dbReference type="PROSITE" id="PS50943">
    <property type="entry name" value="HTH_CROC1"/>
    <property type="match status" value="1"/>
</dbReference>
<feature type="domain" description="HTH cro/C1-type" evidence="1">
    <location>
        <begin position="47"/>
        <end position="82"/>
    </location>
</feature>
<comment type="caution">
    <text evidence="2">The sequence shown here is derived from an EMBL/GenBank/DDBJ whole genome shotgun (WGS) entry which is preliminary data.</text>
</comment>
<sequence>MTDVEGLGERSLAAKLNHLFETVVPEGRGPYSTEEVARAISSGSVSISGSYIWLLRKGQRDNPTLKHVEALARFFGVPPAYFFDDRTAQAVDNELELMVALRTAGVQHVALRAAGLSPKSLRSIKEIIEHARELEGLPKRPPSS</sequence>
<dbReference type="SUPFAM" id="SSF47413">
    <property type="entry name" value="lambda repressor-like DNA-binding domains"/>
    <property type="match status" value="1"/>
</dbReference>
<dbReference type="Proteomes" id="UP001054854">
    <property type="component" value="Unassembled WGS sequence"/>
</dbReference>
<proteinExistence type="predicted"/>
<dbReference type="InterPro" id="IPR001387">
    <property type="entry name" value="Cro/C1-type_HTH"/>
</dbReference>
<evidence type="ECO:0000313" key="2">
    <source>
        <dbReference type="EMBL" id="GHJ30764.1"/>
    </source>
</evidence>
<gene>
    <name evidence="2" type="ORF">TPA0910_51970</name>
</gene>
<organism evidence="2 3">
    <name type="scientific">Streptomyces hygroscopicus</name>
    <dbReference type="NCBI Taxonomy" id="1912"/>
    <lineage>
        <taxon>Bacteria</taxon>
        <taxon>Bacillati</taxon>
        <taxon>Actinomycetota</taxon>
        <taxon>Actinomycetes</taxon>
        <taxon>Kitasatosporales</taxon>
        <taxon>Streptomycetaceae</taxon>
        <taxon>Streptomyces</taxon>
        <taxon>Streptomyces violaceusniger group</taxon>
    </lineage>
</organism>